<evidence type="ECO:0000256" key="8">
    <source>
        <dbReference type="ARBA" id="ARBA00022827"/>
    </source>
</evidence>
<accession>A0AAV5HMM7</accession>
<comment type="subcellular location">
    <subcellularLocation>
        <location evidence="3 12">Membrane</location>
    </subcellularLocation>
</comment>
<evidence type="ECO:0000259" key="17">
    <source>
        <dbReference type="Pfam" id="PF05199"/>
    </source>
</evidence>
<evidence type="ECO:0000256" key="4">
    <source>
        <dbReference type="ARBA" id="ARBA00010790"/>
    </source>
</evidence>
<dbReference type="InterPro" id="IPR036188">
    <property type="entry name" value="FAD/NAD-bd_sf"/>
</dbReference>
<feature type="domain" description="Glucose-methanol-choline oxidoreductase C-terminal" evidence="17">
    <location>
        <begin position="603"/>
        <end position="731"/>
    </location>
</feature>
<reference evidence="18 19" key="1">
    <citation type="journal article" date="2021" name="Commun. Biol.">
        <title>The genome of Shorea leprosula (Dipterocarpaceae) highlights the ecological relevance of drought in aseasonal tropical rainforests.</title>
        <authorList>
            <person name="Ng K.K.S."/>
            <person name="Kobayashi M.J."/>
            <person name="Fawcett J.A."/>
            <person name="Hatakeyama M."/>
            <person name="Paape T."/>
            <person name="Ng C.H."/>
            <person name="Ang C.C."/>
            <person name="Tnah L.H."/>
            <person name="Lee C.T."/>
            <person name="Nishiyama T."/>
            <person name="Sese J."/>
            <person name="O'Brien M.J."/>
            <person name="Copetti D."/>
            <person name="Mohd Noor M.I."/>
            <person name="Ong R.C."/>
            <person name="Putra M."/>
            <person name="Sireger I.Z."/>
            <person name="Indrioko S."/>
            <person name="Kosugi Y."/>
            <person name="Izuno A."/>
            <person name="Isagi Y."/>
            <person name="Lee S.L."/>
            <person name="Shimizu K.K."/>
        </authorList>
    </citation>
    <scope>NUCLEOTIDE SEQUENCE [LARGE SCALE GENOMIC DNA]</scope>
    <source>
        <strain evidence="18">214</strain>
    </source>
</reference>
<dbReference type="EMBL" id="BPVZ01000001">
    <property type="protein sequence ID" value="GKU86260.1"/>
    <property type="molecule type" value="Genomic_DNA"/>
</dbReference>
<evidence type="ECO:0000256" key="1">
    <source>
        <dbReference type="ARBA" id="ARBA00000920"/>
    </source>
</evidence>
<feature type="domain" description="Glucose-methanol-choline oxidoreductase N-terminal" evidence="16">
    <location>
        <begin position="290"/>
        <end position="509"/>
    </location>
</feature>
<comment type="function">
    <text evidence="2 12">Long-chain fatty alcohol oxidase involved in the omega-oxidation pathway of lipid degradation.</text>
</comment>
<dbReference type="GO" id="GO:0046577">
    <property type="term" value="F:long-chain-alcohol oxidase activity"/>
    <property type="evidence" value="ECO:0007669"/>
    <property type="project" value="UniProtKB-EC"/>
</dbReference>
<keyword evidence="6" id="KW-0285">Flavoprotein</keyword>
<dbReference type="InterPro" id="IPR000172">
    <property type="entry name" value="GMC_OxRdtase_N"/>
</dbReference>
<sequence>MEEREAKKEKMEGNKTSHPLLRGGRILYSSSHGFSPAQIQTLASICEVLIPPLPLPEGKKPMDHPLQYFYKASGSHPPIPDETAEMLVKRSLPPAVSLVSLVLKILSFRLGTLLLCGRLCLSREWPLIHKFSELSVERREEILMQWSRGRFLILLRVVFVLIKTFCLFTFFSRTDENSENPTWKAIGYHVDNREKKTYPQGRPLEKGIIEAIHENDSSFVQSLTQKGLQVIDDPEHNIYKIRCDVVVIGSGCGGGVAAGILASSGQKVVVLEKGNYFVPEDYSSLEGPSMFELYEGGGFLSTVDGRVSLWAGSTVGGGSAVNWSASIRTPEDVLREWSVDHRIPFFGNHEYHSAMDAVCKRLGVTDKCSEEGFQNQILRIGCENLGLKVEQAPRNSSENHFCGSCNFGCRTGDKKGTDSTWLVDAVARGAVILTGTKAERFILVDNDNGRRKKKCLGVIATALNKNLTKKLQIEAKVTVSACGSLLTPPLMISSGLQNPNIGRNLHHQPFLLAWGYFPEDASGIKGKIFEGGIITSLYKVVSGDSKMVALIEAAALGPATYAALSPWISGADLKERMLKLPRTAHLFVLVKDQGTGEVMEEGKIKYRLSEIDEENLRTGLRQTLRILIAAGAEEVGTYRSDGQRIKCRGLTKESLEEFLDDVSSTGGMQSKNETWNVCYAGHHLGSCRMGATEEEGAVDENGESWEAEGLFVSDGSVLPTAIGVNPMITIQSTSYCISSRIAKKFKRETAP</sequence>
<keyword evidence="8 14" id="KW-0274">FAD</keyword>
<evidence type="ECO:0000256" key="14">
    <source>
        <dbReference type="PIRSR" id="PIRSR028937-2"/>
    </source>
</evidence>
<keyword evidence="10 12" id="KW-0560">Oxidoreductase</keyword>
<comment type="caution">
    <text evidence="18">The sequence shown here is derived from an EMBL/GenBank/DDBJ whole genome shotgun (WGS) entry which is preliminary data.</text>
</comment>
<evidence type="ECO:0000256" key="10">
    <source>
        <dbReference type="ARBA" id="ARBA00023002"/>
    </source>
</evidence>
<comment type="similarity">
    <text evidence="4 12">Belongs to the GMC oxidoreductase family.</text>
</comment>
<dbReference type="InterPro" id="IPR012400">
    <property type="entry name" value="Long_Oxdase"/>
</dbReference>
<evidence type="ECO:0000259" key="16">
    <source>
        <dbReference type="Pfam" id="PF00732"/>
    </source>
</evidence>
<name>A0AAV5HMM7_9ROSI</name>
<feature type="active site" description="Proton acceptor" evidence="13">
    <location>
        <position position="682"/>
    </location>
</feature>
<dbReference type="Gene3D" id="3.50.50.60">
    <property type="entry name" value="FAD/NAD(P)-binding domain"/>
    <property type="match status" value="2"/>
</dbReference>
<protein>
    <recommendedName>
        <fullName evidence="5 12">Long-chain-alcohol oxidase</fullName>
        <ecNumber evidence="5 12">1.1.3.20</ecNumber>
    </recommendedName>
</protein>
<proteinExistence type="inferred from homology"/>
<comment type="catalytic activity">
    <reaction evidence="1 12">
        <text>a long-chain primary fatty alcohol + O2 = a long-chain fatty aldehyde + H2O2</text>
        <dbReference type="Rhea" id="RHEA:22756"/>
        <dbReference type="ChEBI" id="CHEBI:15379"/>
        <dbReference type="ChEBI" id="CHEBI:16240"/>
        <dbReference type="ChEBI" id="CHEBI:17176"/>
        <dbReference type="ChEBI" id="CHEBI:77396"/>
        <dbReference type="EC" id="1.1.3.20"/>
    </reaction>
</comment>
<evidence type="ECO:0000256" key="3">
    <source>
        <dbReference type="ARBA" id="ARBA00004370"/>
    </source>
</evidence>
<dbReference type="GO" id="GO:0016020">
    <property type="term" value="C:membrane"/>
    <property type="evidence" value="ECO:0007669"/>
    <property type="project" value="UniProtKB-SubCell"/>
</dbReference>
<dbReference type="Pfam" id="PF00732">
    <property type="entry name" value="GMC_oxred_N"/>
    <property type="match status" value="1"/>
</dbReference>
<evidence type="ECO:0000313" key="18">
    <source>
        <dbReference type="EMBL" id="GKU86260.1"/>
    </source>
</evidence>
<dbReference type="PIRSF" id="PIRSF028937">
    <property type="entry name" value="Lg_Ch_AO"/>
    <property type="match status" value="1"/>
</dbReference>
<dbReference type="Pfam" id="PF05199">
    <property type="entry name" value="GMC_oxred_C"/>
    <property type="match status" value="1"/>
</dbReference>
<evidence type="ECO:0000256" key="12">
    <source>
        <dbReference type="PIRNR" id="PIRNR028937"/>
    </source>
</evidence>
<evidence type="ECO:0000256" key="6">
    <source>
        <dbReference type="ARBA" id="ARBA00022630"/>
    </source>
</evidence>
<evidence type="ECO:0000256" key="5">
    <source>
        <dbReference type="ARBA" id="ARBA00013125"/>
    </source>
</evidence>
<organism evidence="18 19">
    <name type="scientific">Rubroshorea leprosula</name>
    <dbReference type="NCBI Taxonomy" id="152421"/>
    <lineage>
        <taxon>Eukaryota</taxon>
        <taxon>Viridiplantae</taxon>
        <taxon>Streptophyta</taxon>
        <taxon>Embryophyta</taxon>
        <taxon>Tracheophyta</taxon>
        <taxon>Spermatophyta</taxon>
        <taxon>Magnoliopsida</taxon>
        <taxon>eudicotyledons</taxon>
        <taxon>Gunneridae</taxon>
        <taxon>Pentapetalae</taxon>
        <taxon>rosids</taxon>
        <taxon>malvids</taxon>
        <taxon>Malvales</taxon>
        <taxon>Dipterocarpaceae</taxon>
        <taxon>Rubroshorea</taxon>
    </lineage>
</organism>
<dbReference type="GO" id="GO:0050660">
    <property type="term" value="F:flavin adenine dinucleotide binding"/>
    <property type="evidence" value="ECO:0007669"/>
    <property type="project" value="InterPro"/>
</dbReference>
<dbReference type="SUPFAM" id="SSF51905">
    <property type="entry name" value="FAD/NAD(P)-binding domain"/>
    <property type="match status" value="1"/>
</dbReference>
<feature type="binding site" evidence="14">
    <location>
        <begin position="243"/>
        <end position="258"/>
    </location>
    <ligand>
        <name>FAD</name>
        <dbReference type="ChEBI" id="CHEBI:57692"/>
    </ligand>
</feature>
<evidence type="ECO:0000256" key="9">
    <source>
        <dbReference type="ARBA" id="ARBA00022989"/>
    </source>
</evidence>
<dbReference type="Proteomes" id="UP001054252">
    <property type="component" value="Unassembled WGS sequence"/>
</dbReference>
<evidence type="ECO:0000256" key="2">
    <source>
        <dbReference type="ARBA" id="ARBA00003842"/>
    </source>
</evidence>
<keyword evidence="7 15" id="KW-0812">Transmembrane</keyword>
<dbReference type="EC" id="1.1.3.20" evidence="5 12"/>
<evidence type="ECO:0000256" key="7">
    <source>
        <dbReference type="ARBA" id="ARBA00022692"/>
    </source>
</evidence>
<feature type="transmembrane region" description="Helical" evidence="15">
    <location>
        <begin position="151"/>
        <end position="171"/>
    </location>
</feature>
<dbReference type="PANTHER" id="PTHR46056:SF12">
    <property type="entry name" value="LONG-CHAIN-ALCOHOL OXIDASE"/>
    <property type="match status" value="1"/>
</dbReference>
<dbReference type="InterPro" id="IPR007867">
    <property type="entry name" value="GMC_OxRtase_C"/>
</dbReference>
<evidence type="ECO:0000313" key="19">
    <source>
        <dbReference type="Proteomes" id="UP001054252"/>
    </source>
</evidence>
<gene>
    <name evidence="18" type="ORF">SLEP1_g808</name>
</gene>
<dbReference type="PANTHER" id="PTHR46056">
    <property type="entry name" value="LONG-CHAIN-ALCOHOL OXIDASE"/>
    <property type="match status" value="1"/>
</dbReference>
<evidence type="ECO:0000256" key="15">
    <source>
        <dbReference type="SAM" id="Phobius"/>
    </source>
</evidence>
<keyword evidence="19" id="KW-1185">Reference proteome</keyword>
<keyword evidence="9 15" id="KW-1133">Transmembrane helix</keyword>
<keyword evidence="11 12" id="KW-0472">Membrane</keyword>
<evidence type="ECO:0000256" key="11">
    <source>
        <dbReference type="ARBA" id="ARBA00023136"/>
    </source>
</evidence>
<dbReference type="AlphaFoldDB" id="A0AAV5HMM7"/>
<evidence type="ECO:0000256" key="13">
    <source>
        <dbReference type="PIRSR" id="PIRSR028937-1"/>
    </source>
</evidence>